<dbReference type="Proteomes" id="UP000077628">
    <property type="component" value="Unassembled WGS sequence"/>
</dbReference>
<name>A0A177N4Q6_9GAMM</name>
<reference evidence="2" key="1">
    <citation type="submission" date="2016-03" db="EMBL/GenBank/DDBJ databases">
        <authorList>
            <person name="Heylen K."/>
            <person name="De Vos P."/>
            <person name="Vekeman B."/>
        </authorList>
    </citation>
    <scope>NUCLEOTIDE SEQUENCE [LARGE SCALE GENOMIC DNA]</scope>
    <source>
        <strain evidence="2">R-45383</strain>
    </source>
</reference>
<protein>
    <submittedName>
        <fullName evidence="1">Uncharacterized protein</fullName>
    </submittedName>
</protein>
<keyword evidence="2" id="KW-1185">Reference proteome</keyword>
<organism evidence="1 2">
    <name type="scientific">Methylomonas koyamae</name>
    <dbReference type="NCBI Taxonomy" id="702114"/>
    <lineage>
        <taxon>Bacteria</taxon>
        <taxon>Pseudomonadati</taxon>
        <taxon>Pseudomonadota</taxon>
        <taxon>Gammaproteobacteria</taxon>
        <taxon>Methylococcales</taxon>
        <taxon>Methylococcaceae</taxon>
        <taxon>Methylomonas</taxon>
    </lineage>
</organism>
<dbReference type="AlphaFoldDB" id="A0A177N4Q6"/>
<comment type="caution">
    <text evidence="1">The sequence shown here is derived from an EMBL/GenBank/DDBJ whole genome shotgun (WGS) entry which is preliminary data.</text>
</comment>
<accession>A0A177N4Q6</accession>
<proteinExistence type="predicted"/>
<dbReference type="EMBL" id="LUUK01000222">
    <property type="protein sequence ID" value="OAI12120.1"/>
    <property type="molecule type" value="Genomic_DNA"/>
</dbReference>
<gene>
    <name evidence="1" type="ORF">A1355_14645</name>
</gene>
<evidence type="ECO:0000313" key="1">
    <source>
        <dbReference type="EMBL" id="OAI12120.1"/>
    </source>
</evidence>
<sequence length="72" mass="7915">MLVISAGIAEIQTPRTDRSLPSMALDGRIPAGMTALLKSDKVKLSGCSIFLGRLQDEDVIKKVDGMWDRWLV</sequence>
<evidence type="ECO:0000313" key="2">
    <source>
        <dbReference type="Proteomes" id="UP000077628"/>
    </source>
</evidence>